<organism evidence="1 2">
    <name type="scientific">Pseudomonas mucidolens</name>
    <dbReference type="NCBI Taxonomy" id="46679"/>
    <lineage>
        <taxon>Bacteria</taxon>
        <taxon>Pseudomonadati</taxon>
        <taxon>Pseudomonadota</taxon>
        <taxon>Gammaproteobacteria</taxon>
        <taxon>Pseudomonadales</taxon>
        <taxon>Pseudomonadaceae</taxon>
        <taxon>Pseudomonas</taxon>
    </lineage>
</organism>
<dbReference type="Pfam" id="PF13988">
    <property type="entry name" value="DUF4225"/>
    <property type="match status" value="1"/>
</dbReference>
<name>A0A1H2LX59_9PSED</name>
<sequence>MLIALGVVKVSEQSCDINDVVKAASELVALGCTIGTTRLYDGIAQLQFSSIVSRYVNEVISAVNDGVISAWEGVREIKAEYAVLSSQALFYAQHGIGLVAGGMQIEAGVAITGASYGVGAPVGAFFFAHGVNNMYEGGMNIYNGPDAPATQGPTRRAYQFFLGDDYKGDIAYGAIDLVLSAGGMMRPIRKADSVEFFRRDPLNYEATYQQAGKLALLFEALVDSITINALVSGKESEIVSQ</sequence>
<dbReference type="InterPro" id="IPR025320">
    <property type="entry name" value="DUF4225"/>
</dbReference>
<dbReference type="STRING" id="46679.SAMN05216202_0592"/>
<dbReference type="AlphaFoldDB" id="A0A1H2LX59"/>
<proteinExistence type="predicted"/>
<accession>A0A1H2LX59</accession>
<dbReference type="Proteomes" id="UP000198600">
    <property type="component" value="Chromosome I"/>
</dbReference>
<evidence type="ECO:0000313" key="1">
    <source>
        <dbReference type="EMBL" id="SDU85305.1"/>
    </source>
</evidence>
<dbReference type="EMBL" id="LT629802">
    <property type="protein sequence ID" value="SDU85305.1"/>
    <property type="molecule type" value="Genomic_DNA"/>
</dbReference>
<evidence type="ECO:0000313" key="2">
    <source>
        <dbReference type="Proteomes" id="UP000198600"/>
    </source>
</evidence>
<keyword evidence="2" id="KW-1185">Reference proteome</keyword>
<gene>
    <name evidence="1" type="ORF">SAMN05216202_0592</name>
</gene>
<evidence type="ECO:0008006" key="3">
    <source>
        <dbReference type="Google" id="ProtNLM"/>
    </source>
</evidence>
<protein>
    <recommendedName>
        <fullName evidence="3">DUF4225 domain-containing protein</fullName>
    </recommendedName>
</protein>
<reference evidence="2" key="1">
    <citation type="submission" date="2016-10" db="EMBL/GenBank/DDBJ databases">
        <authorList>
            <person name="Varghese N."/>
            <person name="Submissions S."/>
        </authorList>
    </citation>
    <scope>NUCLEOTIDE SEQUENCE [LARGE SCALE GENOMIC DNA]</scope>
    <source>
        <strain evidence="2">LMG 2223</strain>
    </source>
</reference>
<dbReference type="OrthoDB" id="7021051at2"/>